<accession>A0A165S2L4</accession>
<dbReference type="Gene3D" id="3.30.1250.10">
    <property type="entry name" value="Ribosome maturation protein SBDS, N-terminal domain"/>
    <property type="match status" value="1"/>
</dbReference>
<dbReference type="AlphaFoldDB" id="A0A165S2L4"/>
<dbReference type="InterPro" id="IPR019783">
    <property type="entry name" value="SDO1/SBDS_N"/>
</dbReference>
<dbReference type="EMBL" id="KV425577">
    <property type="protein sequence ID" value="KZT24591.1"/>
    <property type="molecule type" value="Genomic_DNA"/>
</dbReference>
<name>A0A165S2L4_9AGAM</name>
<dbReference type="Pfam" id="PF01172">
    <property type="entry name" value="SBDS_N"/>
    <property type="match status" value="1"/>
</dbReference>
<dbReference type="OrthoDB" id="2567806at2759"/>
<dbReference type="InParanoid" id="A0A165S2L4"/>
<feature type="compositionally biased region" description="Polar residues" evidence="1">
    <location>
        <begin position="94"/>
        <end position="108"/>
    </location>
</feature>
<dbReference type="InterPro" id="IPR036786">
    <property type="entry name" value="Ribosome_mat_SBDS_N_sf"/>
</dbReference>
<evidence type="ECO:0000313" key="3">
    <source>
        <dbReference type="EMBL" id="KZT24591.1"/>
    </source>
</evidence>
<feature type="domain" description="Ribosome maturation protein SDO1/SBDS N-terminal" evidence="2">
    <location>
        <begin position="6"/>
        <end position="95"/>
    </location>
</feature>
<dbReference type="Proteomes" id="UP000076761">
    <property type="component" value="Unassembled WGS sequence"/>
</dbReference>
<evidence type="ECO:0000256" key="1">
    <source>
        <dbReference type="SAM" id="MobiDB-lite"/>
    </source>
</evidence>
<sequence length="123" mass="13354">MVRSITKVVYKPDTQSTDEFTVVVNPNEYHKWKEGGETIPLTDVVDSFDIFFSNQGTQGILGKASKQQLENVFGAHKDVDVIPKILKDGKEQSSDSINTGNVATNVTKGSGAVDNRGKGLRGI</sequence>
<evidence type="ECO:0000259" key="2">
    <source>
        <dbReference type="Pfam" id="PF01172"/>
    </source>
</evidence>
<dbReference type="STRING" id="1314782.A0A165S2L4"/>
<feature type="region of interest" description="Disordered" evidence="1">
    <location>
        <begin position="90"/>
        <end position="123"/>
    </location>
</feature>
<gene>
    <name evidence="3" type="ORF">NEOLEDRAFT_1094453</name>
</gene>
<dbReference type="FunCoup" id="A0A165S2L4">
    <property type="interactions" value="36"/>
</dbReference>
<dbReference type="SUPFAM" id="SSF89895">
    <property type="entry name" value="FYSH domain"/>
    <property type="match status" value="1"/>
</dbReference>
<keyword evidence="4" id="KW-1185">Reference proteome</keyword>
<protein>
    <submittedName>
        <fullName evidence="3">DUF1960-domain-containing protein</fullName>
    </submittedName>
</protein>
<organism evidence="3 4">
    <name type="scientific">Neolentinus lepideus HHB14362 ss-1</name>
    <dbReference type="NCBI Taxonomy" id="1314782"/>
    <lineage>
        <taxon>Eukaryota</taxon>
        <taxon>Fungi</taxon>
        <taxon>Dikarya</taxon>
        <taxon>Basidiomycota</taxon>
        <taxon>Agaricomycotina</taxon>
        <taxon>Agaricomycetes</taxon>
        <taxon>Gloeophyllales</taxon>
        <taxon>Gloeophyllaceae</taxon>
        <taxon>Neolentinus</taxon>
    </lineage>
</organism>
<proteinExistence type="predicted"/>
<reference evidence="3 4" key="1">
    <citation type="journal article" date="2016" name="Mol. Biol. Evol.">
        <title>Comparative Genomics of Early-Diverging Mushroom-Forming Fungi Provides Insights into the Origins of Lignocellulose Decay Capabilities.</title>
        <authorList>
            <person name="Nagy L.G."/>
            <person name="Riley R."/>
            <person name="Tritt A."/>
            <person name="Adam C."/>
            <person name="Daum C."/>
            <person name="Floudas D."/>
            <person name="Sun H."/>
            <person name="Yadav J.S."/>
            <person name="Pangilinan J."/>
            <person name="Larsson K.H."/>
            <person name="Matsuura K."/>
            <person name="Barry K."/>
            <person name="Labutti K."/>
            <person name="Kuo R."/>
            <person name="Ohm R.A."/>
            <person name="Bhattacharya S.S."/>
            <person name="Shirouzu T."/>
            <person name="Yoshinaga Y."/>
            <person name="Martin F.M."/>
            <person name="Grigoriev I.V."/>
            <person name="Hibbett D.S."/>
        </authorList>
    </citation>
    <scope>NUCLEOTIDE SEQUENCE [LARGE SCALE GENOMIC DNA]</scope>
    <source>
        <strain evidence="3 4">HHB14362 ss-1</strain>
    </source>
</reference>
<evidence type="ECO:0000313" key="4">
    <source>
        <dbReference type="Proteomes" id="UP000076761"/>
    </source>
</evidence>